<keyword evidence="1 3" id="KW-0378">Hydrolase</keyword>
<dbReference type="SUPFAM" id="SSF53474">
    <property type="entry name" value="alpha/beta-Hydrolases"/>
    <property type="match status" value="1"/>
</dbReference>
<dbReference type="InterPro" id="IPR049492">
    <property type="entry name" value="BD-FAE-like_dom"/>
</dbReference>
<feature type="domain" description="BD-FAE-like" evidence="2">
    <location>
        <begin position="29"/>
        <end position="137"/>
    </location>
</feature>
<keyword evidence="4" id="KW-1185">Reference proteome</keyword>
<dbReference type="InterPro" id="IPR029058">
    <property type="entry name" value="AB_hydrolase_fold"/>
</dbReference>
<evidence type="ECO:0000313" key="3">
    <source>
        <dbReference type="EMBL" id="TKD52311.1"/>
    </source>
</evidence>
<evidence type="ECO:0000313" key="4">
    <source>
        <dbReference type="Proteomes" id="UP000309138"/>
    </source>
</evidence>
<comment type="caution">
    <text evidence="3">The sequence shown here is derived from an EMBL/GenBank/DDBJ whole genome shotgun (WGS) entry which is preliminary data.</text>
</comment>
<dbReference type="Gene3D" id="3.40.50.1820">
    <property type="entry name" value="alpha/beta hydrolase"/>
    <property type="match status" value="1"/>
</dbReference>
<accession>A0A4U1L5R4</accession>
<evidence type="ECO:0000256" key="1">
    <source>
        <dbReference type="ARBA" id="ARBA00022801"/>
    </source>
</evidence>
<name>A0A4U1L5R4_9SPHN</name>
<dbReference type="EMBL" id="SWKR01000002">
    <property type="protein sequence ID" value="TKD52311.1"/>
    <property type="molecule type" value="Genomic_DNA"/>
</dbReference>
<gene>
    <name evidence="3" type="ORF">FBR43_13940</name>
</gene>
<reference evidence="3 4" key="1">
    <citation type="submission" date="2019-04" db="EMBL/GenBank/DDBJ databases">
        <authorList>
            <person name="Yang Y."/>
            <person name="Wei D."/>
        </authorList>
    </citation>
    <scope>NUCLEOTIDE SEQUENCE [LARGE SCALE GENOMIC DNA]</scope>
    <source>
        <strain evidence="3 4">L-1-4w-11</strain>
    </source>
</reference>
<dbReference type="OrthoDB" id="9771666at2"/>
<dbReference type="PANTHER" id="PTHR48081">
    <property type="entry name" value="AB HYDROLASE SUPERFAMILY PROTEIN C4A8.06C"/>
    <property type="match status" value="1"/>
</dbReference>
<dbReference type="GO" id="GO:0016787">
    <property type="term" value="F:hydrolase activity"/>
    <property type="evidence" value="ECO:0007669"/>
    <property type="project" value="UniProtKB-KW"/>
</dbReference>
<dbReference type="Pfam" id="PF20434">
    <property type="entry name" value="BD-FAE"/>
    <property type="match status" value="1"/>
</dbReference>
<organism evidence="3 4">
    <name type="scientific">Sphingomonas baiyangensis</name>
    <dbReference type="NCBI Taxonomy" id="2572576"/>
    <lineage>
        <taxon>Bacteria</taxon>
        <taxon>Pseudomonadati</taxon>
        <taxon>Pseudomonadota</taxon>
        <taxon>Alphaproteobacteria</taxon>
        <taxon>Sphingomonadales</taxon>
        <taxon>Sphingomonadaceae</taxon>
        <taxon>Sphingomonas</taxon>
    </lineage>
</organism>
<protein>
    <submittedName>
        <fullName evidence="3">Alpha/beta hydrolase</fullName>
    </submittedName>
</protein>
<dbReference type="Proteomes" id="UP000309138">
    <property type="component" value="Unassembled WGS sequence"/>
</dbReference>
<dbReference type="AlphaFoldDB" id="A0A4U1L5R4"/>
<sequence length="271" mass="28473">MRWLALTDRPRPAPDQMIAYGADEYQKVDIWLPEGAGPHPVVVMVHGGCWTTSIADRSLMNWISADLRDRGVAVWNIDYRGVDRAGGGYPGTFADAAAAADALRDHATRLKLDTRRVVAVGHSAGGHLALWLAGRPRLPAGSPLAARDPLPIAHVVSLGGLPDLEATATASDNGCGTEVVGRLVGTGRADPYADTSVARLLPLGVPHTQIVGLEDRIIPIRLPRAFDAAARAAGDDATLTVVPATGHVELVAPETPAWAAARTAIEKALGR</sequence>
<evidence type="ECO:0000259" key="2">
    <source>
        <dbReference type="Pfam" id="PF20434"/>
    </source>
</evidence>
<proteinExistence type="predicted"/>
<dbReference type="InterPro" id="IPR050300">
    <property type="entry name" value="GDXG_lipolytic_enzyme"/>
</dbReference>
<dbReference type="PANTHER" id="PTHR48081:SF33">
    <property type="entry name" value="KYNURENINE FORMAMIDASE"/>
    <property type="match status" value="1"/>
</dbReference>